<dbReference type="InterPro" id="IPR012394">
    <property type="entry name" value="Aldehyde_DH_NAD(P)"/>
</dbReference>
<sequence length="524" mass="58038">MSKPQYTPLDEIDKIYDELRAGFQSGKTKSIEYRKYLLVQLMYMVKDNAERFENALKEDLGRPPFESHFFEISASLTEIKDTYSHIDKWVKSEKPPFSLNWSAMKPVIYKEPKGVVLIISPFNYPVYLTIPVLASAIAAGNAVVVKPSESTPATSALMAELAEEYLDTSVVRFVNGAVPETTRLLEKPWGHILYTGGGRVAKIISAAAAKTLSPISLELGGKSPVFIDPNCDIKLAARRILWGKVANAGQTCVAPDYVLVVEEFQDKLIQALKEVYKEFYPTAEGSKAEGVFARMCTVQGLKRVDEFLKNSKGEIVLGGEVDETDKFIAPTVVKNIRPGDSLMNEEIFGPVLPIMPVKDLDEAIAYVNSHDHPLTLYVFSQDSKFKEKVFRNTQSGSAVANDTLIIPAVEGIPFGGIGPSGSGYHTGKYGFDMFTHLRASIDSPGWIDMVMKFRYPPYTANKRKAVNRVLSARLPARPIAPPGTDIDVEQKGNAWIKWFLFLVATVISGGMLKRGTVLQKLRLK</sequence>
<evidence type="ECO:0000313" key="9">
    <source>
        <dbReference type="EMBL" id="KAG7090418.1"/>
    </source>
</evidence>
<gene>
    <name evidence="9" type="ORF">E1B28_009537</name>
</gene>
<dbReference type="PANTHER" id="PTHR43570">
    <property type="entry name" value="ALDEHYDE DEHYDROGENASE"/>
    <property type="match status" value="1"/>
</dbReference>
<dbReference type="EMBL" id="CM032186">
    <property type="protein sequence ID" value="KAG7090418.1"/>
    <property type="molecule type" value="Genomic_DNA"/>
</dbReference>
<keyword evidence="10" id="KW-1185">Reference proteome</keyword>
<dbReference type="RefSeq" id="XP_043006888.1">
    <property type="nucleotide sequence ID" value="XM_043154433.1"/>
</dbReference>
<evidence type="ECO:0000256" key="1">
    <source>
        <dbReference type="ARBA" id="ARBA00009986"/>
    </source>
</evidence>
<keyword evidence="3" id="KW-0520">NAD</keyword>
<dbReference type="Pfam" id="PF00171">
    <property type="entry name" value="Aldedh"/>
    <property type="match status" value="1"/>
</dbReference>
<dbReference type="InterPro" id="IPR016163">
    <property type="entry name" value="Ald_DH_C"/>
</dbReference>
<dbReference type="PIRSF" id="PIRSF036492">
    <property type="entry name" value="ALDH"/>
    <property type="match status" value="1"/>
</dbReference>
<dbReference type="AlphaFoldDB" id="A0A9P7RWS4"/>
<dbReference type="KEGG" id="more:E1B28_009537"/>
<dbReference type="Proteomes" id="UP001049176">
    <property type="component" value="Chromosome 6"/>
</dbReference>
<dbReference type="CDD" id="cd07135">
    <property type="entry name" value="ALDH_F14-YMR110C"/>
    <property type="match status" value="1"/>
</dbReference>
<dbReference type="GO" id="GO:0006081">
    <property type="term" value="P:aldehyde metabolic process"/>
    <property type="evidence" value="ECO:0007669"/>
    <property type="project" value="InterPro"/>
</dbReference>
<dbReference type="PROSITE" id="PS00070">
    <property type="entry name" value="ALDEHYDE_DEHYDR_CYS"/>
    <property type="match status" value="1"/>
</dbReference>
<dbReference type="GO" id="GO:0004029">
    <property type="term" value="F:aldehyde dehydrogenase (NAD+) activity"/>
    <property type="evidence" value="ECO:0007669"/>
    <property type="project" value="TreeGrafter"/>
</dbReference>
<evidence type="ECO:0000313" key="10">
    <source>
        <dbReference type="Proteomes" id="UP001049176"/>
    </source>
</evidence>
<dbReference type="InterPro" id="IPR015590">
    <property type="entry name" value="Aldehyde_DH_dom"/>
</dbReference>
<organism evidence="9 10">
    <name type="scientific">Marasmius oreades</name>
    <name type="common">fairy-ring Marasmius</name>
    <dbReference type="NCBI Taxonomy" id="181124"/>
    <lineage>
        <taxon>Eukaryota</taxon>
        <taxon>Fungi</taxon>
        <taxon>Dikarya</taxon>
        <taxon>Basidiomycota</taxon>
        <taxon>Agaricomycotina</taxon>
        <taxon>Agaricomycetes</taxon>
        <taxon>Agaricomycetidae</taxon>
        <taxon>Agaricales</taxon>
        <taxon>Marasmiineae</taxon>
        <taxon>Marasmiaceae</taxon>
        <taxon>Marasmius</taxon>
    </lineage>
</organism>
<evidence type="ECO:0000256" key="4">
    <source>
        <dbReference type="PIRNR" id="PIRNR036492"/>
    </source>
</evidence>
<feature type="domain" description="Aldehyde dehydrogenase" evidence="8">
    <location>
        <begin position="10"/>
        <end position="438"/>
    </location>
</feature>
<dbReference type="Gene3D" id="3.40.605.10">
    <property type="entry name" value="Aldehyde Dehydrogenase, Chain A, domain 1"/>
    <property type="match status" value="1"/>
</dbReference>
<reference evidence="9" key="1">
    <citation type="journal article" date="2021" name="Genome Biol. Evol.">
        <title>The assembled and annotated genome of the fairy-ring fungus Marasmius oreades.</title>
        <authorList>
            <person name="Hiltunen M."/>
            <person name="Ament-Velasquez S.L."/>
            <person name="Johannesson H."/>
        </authorList>
    </citation>
    <scope>NUCLEOTIDE SEQUENCE</scope>
    <source>
        <strain evidence="9">03SP1</strain>
    </source>
</reference>
<dbReference type="GeneID" id="66078613"/>
<evidence type="ECO:0000256" key="3">
    <source>
        <dbReference type="ARBA" id="ARBA00023027"/>
    </source>
</evidence>
<proteinExistence type="inferred from homology"/>
<dbReference type="PROSITE" id="PS00687">
    <property type="entry name" value="ALDEHYDE_DEHYDR_GLU"/>
    <property type="match status" value="1"/>
</dbReference>
<name>A0A9P7RWS4_9AGAR</name>
<accession>A0A9P7RWS4</accession>
<feature type="active site" evidence="5">
    <location>
        <position position="252"/>
    </location>
</feature>
<dbReference type="GO" id="GO:0005737">
    <property type="term" value="C:cytoplasm"/>
    <property type="evidence" value="ECO:0007669"/>
    <property type="project" value="TreeGrafter"/>
</dbReference>
<dbReference type="FunFam" id="3.40.309.10:FF:000025">
    <property type="entry name" value="Aldehyde dehydrogenase"/>
    <property type="match status" value="1"/>
</dbReference>
<dbReference type="InterPro" id="IPR016161">
    <property type="entry name" value="Ald_DH/histidinol_DH"/>
</dbReference>
<evidence type="ECO:0000259" key="8">
    <source>
        <dbReference type="Pfam" id="PF00171"/>
    </source>
</evidence>
<keyword evidence="2 4" id="KW-0560">Oxidoreductase</keyword>
<dbReference type="InterPro" id="IPR016160">
    <property type="entry name" value="Ald_DH_CS_CYS"/>
</dbReference>
<feature type="active site" evidence="5 6">
    <location>
        <position position="218"/>
    </location>
</feature>
<dbReference type="FunFam" id="3.40.605.10:FF:000004">
    <property type="entry name" value="Aldehyde dehydrogenase"/>
    <property type="match status" value="1"/>
</dbReference>
<comment type="similarity">
    <text evidence="1 4 7">Belongs to the aldehyde dehydrogenase family.</text>
</comment>
<dbReference type="InterPro" id="IPR029510">
    <property type="entry name" value="Ald_DH_CS_GLU"/>
</dbReference>
<dbReference type="PANTHER" id="PTHR43570:SF16">
    <property type="entry name" value="ALDEHYDE DEHYDROGENASE TYPE III, ISOFORM Q"/>
    <property type="match status" value="1"/>
</dbReference>
<dbReference type="OrthoDB" id="440325at2759"/>
<evidence type="ECO:0000256" key="7">
    <source>
        <dbReference type="RuleBase" id="RU003345"/>
    </source>
</evidence>
<evidence type="ECO:0000256" key="6">
    <source>
        <dbReference type="PROSITE-ProRule" id="PRU10007"/>
    </source>
</evidence>
<dbReference type="InterPro" id="IPR016162">
    <property type="entry name" value="Ald_DH_N"/>
</dbReference>
<evidence type="ECO:0000256" key="5">
    <source>
        <dbReference type="PIRSR" id="PIRSR036492-1"/>
    </source>
</evidence>
<protein>
    <recommendedName>
        <fullName evidence="4">Aldehyde dehydrogenase</fullName>
    </recommendedName>
</protein>
<comment type="caution">
    <text evidence="9">The sequence shown here is derived from an EMBL/GenBank/DDBJ whole genome shotgun (WGS) entry which is preliminary data.</text>
</comment>
<dbReference type="SUPFAM" id="SSF53720">
    <property type="entry name" value="ALDH-like"/>
    <property type="match status" value="1"/>
</dbReference>
<dbReference type="Gene3D" id="3.40.309.10">
    <property type="entry name" value="Aldehyde Dehydrogenase, Chain A, domain 2"/>
    <property type="match status" value="1"/>
</dbReference>
<evidence type="ECO:0000256" key="2">
    <source>
        <dbReference type="ARBA" id="ARBA00023002"/>
    </source>
</evidence>